<dbReference type="RefSeq" id="WP_255038267.1">
    <property type="nucleotide sequence ID" value="NZ_RJUF01000174.1"/>
</dbReference>
<protein>
    <submittedName>
        <fullName evidence="4">S9 family peptidase</fullName>
    </submittedName>
</protein>
<dbReference type="Pfam" id="PF00326">
    <property type="entry name" value="Peptidase_S9"/>
    <property type="match status" value="1"/>
</dbReference>
<evidence type="ECO:0000313" key="5">
    <source>
        <dbReference type="Proteomes" id="UP001204144"/>
    </source>
</evidence>
<evidence type="ECO:0000256" key="1">
    <source>
        <dbReference type="SAM" id="SignalP"/>
    </source>
</evidence>
<dbReference type="PANTHER" id="PTHR11731">
    <property type="entry name" value="PROTEASE FAMILY S9B,C DIPEPTIDYL-PEPTIDASE IV-RELATED"/>
    <property type="match status" value="1"/>
</dbReference>
<dbReference type="PANTHER" id="PTHR11731:SF193">
    <property type="entry name" value="DIPEPTIDYL PEPTIDASE 9"/>
    <property type="match status" value="1"/>
</dbReference>
<dbReference type="InterPro" id="IPR002469">
    <property type="entry name" value="Peptidase_S9B_N"/>
</dbReference>
<dbReference type="GO" id="GO:0008239">
    <property type="term" value="F:dipeptidyl-peptidase activity"/>
    <property type="evidence" value="ECO:0007669"/>
    <property type="project" value="TreeGrafter"/>
</dbReference>
<dbReference type="GO" id="GO:0008236">
    <property type="term" value="F:serine-type peptidase activity"/>
    <property type="evidence" value="ECO:0007669"/>
    <property type="project" value="InterPro"/>
</dbReference>
<evidence type="ECO:0000313" key="4">
    <source>
        <dbReference type="EMBL" id="MCP9764576.1"/>
    </source>
</evidence>
<sequence>MKIFKLLFNFFLLFSLNLEAQNVVWQENDYFTIESGEIQKYTLPENKKSTFVDKAALIPKNSNSPIEPKSFSFSEDGNKILIFTNTQRVWRQETKGDYWILDLKTKAITQLGKGRPASSLMFAKVSPNGQMAAYVSERNLYIEDLKTQKISPLTQTKGKIINGTFDWAYEEEFDCRDGFRWSPDSKSIAFWQIDATKIKDFLMINNTDEIYAKNVPVEYPKVGESPSACKVGVANIATKKTIWMNVPGDPQQHYIPRMEWANNADELIIQQLNRKQNESKLMYCNAKTGASRTFYQEKDAAWIDVRNSWSYGNIEGWDWVENGKSFIWVSEKDGWRHIYKVSRDGKNETLLTEGNYDIQKIMNVDVANDYIYFMASPDNATQSYLYRTKISQVTKAEKVSQTELKGTHNYRISDNGKYAFHNFSNYFTPRVSEIIALPSGKPIDESKSILANQKLQKKDVEFFQVTTTDGTTMEGFIAKPQNFDPKKKYPIVFYVYSEPAATVVNDVYGVDRNRLYTGNMAADGYIYAALDGRGTPAPKGREWRKSIYRKVGIVNIRDQAMGALAMFKKYEFIDTSRVAIWGWSGGGSATLNCLFQFPEIYKTGISIAAVANQLTYDNIYQERYMGLPQENKEDFVNGSPMHFVKNFRGNLLYIHGTGDDNVHYQNAELLINEMIKYNKQFQFMPYPNRSHGIYEGEGTTLHLSTLYTKYLKEHCAAGGR</sequence>
<accession>A0AAE3H5T2</accession>
<dbReference type="InterPro" id="IPR001375">
    <property type="entry name" value="Peptidase_S9_cat"/>
</dbReference>
<dbReference type="InterPro" id="IPR029058">
    <property type="entry name" value="AB_hydrolase_fold"/>
</dbReference>
<dbReference type="SUPFAM" id="SSF82171">
    <property type="entry name" value="DPP6 N-terminal domain-like"/>
    <property type="match status" value="1"/>
</dbReference>
<name>A0AAE3H5T2_9BACT</name>
<keyword evidence="1" id="KW-0732">Signal</keyword>
<comment type="caution">
    <text evidence="4">The sequence shown here is derived from an EMBL/GenBank/DDBJ whole genome shotgun (WGS) entry which is preliminary data.</text>
</comment>
<gene>
    <name evidence="4" type="ORF">EGI31_16670</name>
</gene>
<evidence type="ECO:0000259" key="3">
    <source>
        <dbReference type="Pfam" id="PF00930"/>
    </source>
</evidence>
<dbReference type="Pfam" id="PF00930">
    <property type="entry name" value="DPPIV_N"/>
    <property type="match status" value="1"/>
</dbReference>
<feature type="domain" description="Dipeptidylpeptidase IV N-terminal" evidence="3">
    <location>
        <begin position="74"/>
        <end position="429"/>
    </location>
</feature>
<dbReference type="GO" id="GO:0006508">
    <property type="term" value="P:proteolysis"/>
    <property type="evidence" value="ECO:0007669"/>
    <property type="project" value="InterPro"/>
</dbReference>
<feature type="signal peptide" evidence="1">
    <location>
        <begin position="1"/>
        <end position="20"/>
    </location>
</feature>
<dbReference type="EMBL" id="RJUF01000174">
    <property type="protein sequence ID" value="MCP9764576.1"/>
    <property type="molecule type" value="Genomic_DNA"/>
</dbReference>
<dbReference type="AlphaFoldDB" id="A0AAE3H5T2"/>
<organism evidence="4 5">
    <name type="scientific">Lacihabitans soyangensis</name>
    <dbReference type="NCBI Taxonomy" id="869394"/>
    <lineage>
        <taxon>Bacteria</taxon>
        <taxon>Pseudomonadati</taxon>
        <taxon>Bacteroidota</taxon>
        <taxon>Cytophagia</taxon>
        <taxon>Cytophagales</taxon>
        <taxon>Leadbetterellaceae</taxon>
        <taxon>Lacihabitans</taxon>
    </lineage>
</organism>
<dbReference type="SUPFAM" id="SSF53474">
    <property type="entry name" value="alpha/beta-Hydrolases"/>
    <property type="match status" value="1"/>
</dbReference>
<keyword evidence="5" id="KW-1185">Reference proteome</keyword>
<dbReference type="Proteomes" id="UP001204144">
    <property type="component" value="Unassembled WGS sequence"/>
</dbReference>
<dbReference type="Gene3D" id="2.140.10.30">
    <property type="entry name" value="Dipeptidylpeptidase IV, N-terminal domain"/>
    <property type="match status" value="1"/>
</dbReference>
<dbReference type="Gene3D" id="3.40.50.1820">
    <property type="entry name" value="alpha/beta hydrolase"/>
    <property type="match status" value="1"/>
</dbReference>
<reference evidence="4 5" key="1">
    <citation type="submission" date="2018-11" db="EMBL/GenBank/DDBJ databases">
        <title>Novel bacteria species description.</title>
        <authorList>
            <person name="Han J.-H."/>
        </authorList>
    </citation>
    <scope>NUCLEOTIDE SEQUENCE [LARGE SCALE GENOMIC DNA]</scope>
    <source>
        <strain evidence="4 5">KCTC23259</strain>
    </source>
</reference>
<dbReference type="InterPro" id="IPR050278">
    <property type="entry name" value="Serine_Prot_S9B/DPPIV"/>
</dbReference>
<proteinExistence type="predicted"/>
<feature type="domain" description="Peptidase S9 prolyl oligopeptidase catalytic" evidence="2">
    <location>
        <begin position="520"/>
        <end position="715"/>
    </location>
</feature>
<feature type="chain" id="PRO_5041938406" evidence="1">
    <location>
        <begin position="21"/>
        <end position="720"/>
    </location>
</feature>
<evidence type="ECO:0000259" key="2">
    <source>
        <dbReference type="Pfam" id="PF00326"/>
    </source>
</evidence>